<accession>A0ABP0QK43</accession>
<feature type="region of interest" description="Disordered" evidence="1">
    <location>
        <begin position="1"/>
        <end position="52"/>
    </location>
</feature>
<dbReference type="Pfam" id="PF22675">
    <property type="entry name" value="KH-I_KHDC4-BBP"/>
    <property type="match status" value="1"/>
</dbReference>
<feature type="compositionally biased region" description="Basic and acidic residues" evidence="1">
    <location>
        <begin position="9"/>
        <end position="22"/>
    </location>
</feature>
<feature type="compositionally biased region" description="Basic residues" evidence="1">
    <location>
        <begin position="404"/>
        <end position="415"/>
    </location>
</feature>
<dbReference type="Gene3D" id="3.30.1370.10">
    <property type="entry name" value="K Homology domain, type 1"/>
    <property type="match status" value="1"/>
</dbReference>
<gene>
    <name evidence="3" type="ORF">CCMP2556_LOCUS42701</name>
</gene>
<evidence type="ECO:0000259" key="2">
    <source>
        <dbReference type="Pfam" id="PF22675"/>
    </source>
</evidence>
<dbReference type="InterPro" id="IPR036612">
    <property type="entry name" value="KH_dom_type_1_sf"/>
</dbReference>
<feature type="domain" description="KHDC4/BBP-like KH-domain type I" evidence="2">
    <location>
        <begin position="148"/>
        <end position="221"/>
    </location>
</feature>
<dbReference type="InterPro" id="IPR031121">
    <property type="entry name" value="RIK/BLOM7"/>
</dbReference>
<dbReference type="InterPro" id="IPR055256">
    <property type="entry name" value="KH_1_KHDC4/BBP-like"/>
</dbReference>
<dbReference type="SUPFAM" id="SSF54791">
    <property type="entry name" value="Eukaryotic type KH-domain (KH-domain type I)"/>
    <property type="match status" value="1"/>
</dbReference>
<evidence type="ECO:0000313" key="3">
    <source>
        <dbReference type="EMBL" id="CAK9088576.1"/>
    </source>
</evidence>
<dbReference type="Proteomes" id="UP001642484">
    <property type="component" value="Unassembled WGS sequence"/>
</dbReference>
<feature type="region of interest" description="Disordered" evidence="1">
    <location>
        <begin position="301"/>
        <end position="325"/>
    </location>
</feature>
<proteinExistence type="predicted"/>
<sequence>MPHTPWPDVKPKALDHHREDRTPSPTRVPSSVTTPWPSPVTGLSQSELEDSGADGSKITMAQLLQLVEFIHFYDNWMPPDESLEHFYSEWNLNPKAEKKEVQFFEDQRRAHFYRLGIKLVHPFGELPEVEESTSANFICVFYVGLEDDQDFCLVKRILGKGGCNMKGVAQTFHSKVRLRGKGSGFLEGSHALELDAPLQLWLSCHEWMNYVGAVGALYELLRDLHKHYRRYARAQCMEPPALKIIYSEERRRDLDAERNSKLIHVEDQWARPSWPRRRWWTSTRGSYGNFPLLKKATKDSLQADAEAGSATSDAPPTAHEEPRRTAKISKGVEVVLPVGCDPTGKALPPCSWNVGGRRDSGNSWRHYPAGCMGDDCVKKPWHQLSWLKGFAPEVARRPGSVARGRARRAAKKVKGRASPEVQDV</sequence>
<reference evidence="3 4" key="1">
    <citation type="submission" date="2024-02" db="EMBL/GenBank/DDBJ databases">
        <authorList>
            <person name="Chen Y."/>
            <person name="Shah S."/>
            <person name="Dougan E. K."/>
            <person name="Thang M."/>
            <person name="Chan C."/>
        </authorList>
    </citation>
    <scope>NUCLEOTIDE SEQUENCE [LARGE SCALE GENOMIC DNA]</scope>
</reference>
<feature type="compositionally biased region" description="Low complexity" evidence="1">
    <location>
        <begin position="23"/>
        <end position="41"/>
    </location>
</feature>
<evidence type="ECO:0000256" key="1">
    <source>
        <dbReference type="SAM" id="MobiDB-lite"/>
    </source>
</evidence>
<dbReference type="PANTHER" id="PTHR15744:SF0">
    <property type="entry name" value="KH HOMOLOGY DOMAIN-CONTAINING PROTEIN 4"/>
    <property type="match status" value="1"/>
</dbReference>
<name>A0ABP0QK43_9DINO</name>
<dbReference type="PANTHER" id="PTHR15744">
    <property type="entry name" value="BLOM7"/>
    <property type="match status" value="1"/>
</dbReference>
<evidence type="ECO:0000313" key="4">
    <source>
        <dbReference type="Proteomes" id="UP001642484"/>
    </source>
</evidence>
<dbReference type="EMBL" id="CAXAMN010024672">
    <property type="protein sequence ID" value="CAK9088576.1"/>
    <property type="molecule type" value="Genomic_DNA"/>
</dbReference>
<comment type="caution">
    <text evidence="3">The sequence shown here is derived from an EMBL/GenBank/DDBJ whole genome shotgun (WGS) entry which is preliminary data.</text>
</comment>
<protein>
    <recommendedName>
        <fullName evidence="2">KHDC4/BBP-like KH-domain type I domain-containing protein</fullName>
    </recommendedName>
</protein>
<organism evidence="3 4">
    <name type="scientific">Durusdinium trenchii</name>
    <dbReference type="NCBI Taxonomy" id="1381693"/>
    <lineage>
        <taxon>Eukaryota</taxon>
        <taxon>Sar</taxon>
        <taxon>Alveolata</taxon>
        <taxon>Dinophyceae</taxon>
        <taxon>Suessiales</taxon>
        <taxon>Symbiodiniaceae</taxon>
        <taxon>Durusdinium</taxon>
    </lineage>
</organism>
<feature type="region of interest" description="Disordered" evidence="1">
    <location>
        <begin position="397"/>
        <end position="424"/>
    </location>
</feature>
<keyword evidence="4" id="KW-1185">Reference proteome</keyword>